<dbReference type="Proteomes" id="UP000054270">
    <property type="component" value="Unassembled WGS sequence"/>
</dbReference>
<protein>
    <submittedName>
        <fullName evidence="1">Uncharacterized protein</fullName>
    </submittedName>
</protein>
<dbReference type="EMBL" id="KN817611">
    <property type="protein sequence ID" value="KJA17023.1"/>
    <property type="molecule type" value="Genomic_DNA"/>
</dbReference>
<organism evidence="1 2">
    <name type="scientific">Hypholoma sublateritium (strain FD-334 SS-4)</name>
    <dbReference type="NCBI Taxonomy" id="945553"/>
    <lineage>
        <taxon>Eukaryota</taxon>
        <taxon>Fungi</taxon>
        <taxon>Dikarya</taxon>
        <taxon>Basidiomycota</taxon>
        <taxon>Agaricomycotina</taxon>
        <taxon>Agaricomycetes</taxon>
        <taxon>Agaricomycetidae</taxon>
        <taxon>Agaricales</taxon>
        <taxon>Agaricineae</taxon>
        <taxon>Strophariaceae</taxon>
        <taxon>Hypholoma</taxon>
    </lineage>
</organism>
<reference evidence="2" key="1">
    <citation type="submission" date="2014-04" db="EMBL/GenBank/DDBJ databases">
        <title>Evolutionary Origins and Diversification of the Mycorrhizal Mutualists.</title>
        <authorList>
            <consortium name="DOE Joint Genome Institute"/>
            <consortium name="Mycorrhizal Genomics Consortium"/>
            <person name="Kohler A."/>
            <person name="Kuo A."/>
            <person name="Nagy L.G."/>
            <person name="Floudas D."/>
            <person name="Copeland A."/>
            <person name="Barry K.W."/>
            <person name="Cichocki N."/>
            <person name="Veneault-Fourrey C."/>
            <person name="LaButti K."/>
            <person name="Lindquist E.A."/>
            <person name="Lipzen A."/>
            <person name="Lundell T."/>
            <person name="Morin E."/>
            <person name="Murat C."/>
            <person name="Riley R."/>
            <person name="Ohm R."/>
            <person name="Sun H."/>
            <person name="Tunlid A."/>
            <person name="Henrissat B."/>
            <person name="Grigoriev I.V."/>
            <person name="Hibbett D.S."/>
            <person name="Martin F."/>
        </authorList>
    </citation>
    <scope>NUCLEOTIDE SEQUENCE [LARGE SCALE GENOMIC DNA]</scope>
    <source>
        <strain evidence="2">FD-334 SS-4</strain>
    </source>
</reference>
<keyword evidence="2" id="KW-1185">Reference proteome</keyword>
<dbReference type="AlphaFoldDB" id="A0A0D2M1I4"/>
<proteinExistence type="predicted"/>
<evidence type="ECO:0000313" key="2">
    <source>
        <dbReference type="Proteomes" id="UP000054270"/>
    </source>
</evidence>
<gene>
    <name evidence="1" type="ORF">HYPSUDRAFT_1046145</name>
</gene>
<name>A0A0D2M1I4_HYPSF</name>
<accession>A0A0D2M1I4</accession>
<evidence type="ECO:0000313" key="1">
    <source>
        <dbReference type="EMBL" id="KJA17023.1"/>
    </source>
</evidence>
<sequence>MATGLPRPPARPSGSLAWIDVRLLFATLRRVLTRPTAYLIAPAPYIRSAASVRPTSTKVDLFLYARPHPSSPDPAPCTAPAPLLHLRVAIRAVFHSRGASPYPATEYRQSRFELEEGAGASRRAVVPGSRPAKSIFTRYIPSSRAAHPPPFVASIRSSLSFCYMHVSCASERAAPRARRAFRCPHAAHACAPCTWRGT</sequence>